<accession>A0AAP0LGZ5</accession>
<organism evidence="2 3">
    <name type="scientific">Citrus x changshan-huyou</name>
    <dbReference type="NCBI Taxonomy" id="2935761"/>
    <lineage>
        <taxon>Eukaryota</taxon>
        <taxon>Viridiplantae</taxon>
        <taxon>Streptophyta</taxon>
        <taxon>Embryophyta</taxon>
        <taxon>Tracheophyta</taxon>
        <taxon>Spermatophyta</taxon>
        <taxon>Magnoliopsida</taxon>
        <taxon>eudicotyledons</taxon>
        <taxon>Gunneridae</taxon>
        <taxon>Pentapetalae</taxon>
        <taxon>rosids</taxon>
        <taxon>malvids</taxon>
        <taxon>Sapindales</taxon>
        <taxon>Rutaceae</taxon>
        <taxon>Aurantioideae</taxon>
        <taxon>Citrus</taxon>
    </lineage>
</organism>
<feature type="region of interest" description="Disordered" evidence="1">
    <location>
        <begin position="73"/>
        <end position="104"/>
    </location>
</feature>
<dbReference type="AlphaFoldDB" id="A0AAP0LGZ5"/>
<evidence type="ECO:0000313" key="2">
    <source>
        <dbReference type="EMBL" id="KAK9175133.1"/>
    </source>
</evidence>
<reference evidence="2 3" key="1">
    <citation type="submission" date="2024-05" db="EMBL/GenBank/DDBJ databases">
        <title>Haplotype-resolved chromosome-level genome assembly of Huyou (Citrus changshanensis).</title>
        <authorList>
            <person name="Miao C."/>
            <person name="Chen W."/>
            <person name="Wu Y."/>
            <person name="Wang L."/>
            <person name="Zhao S."/>
            <person name="Grierson D."/>
            <person name="Xu C."/>
            <person name="Chen K."/>
        </authorList>
    </citation>
    <scope>NUCLEOTIDE SEQUENCE [LARGE SCALE GENOMIC DNA]</scope>
    <source>
        <strain evidence="2">01-14</strain>
        <tissue evidence="2">Leaf</tissue>
    </source>
</reference>
<comment type="caution">
    <text evidence="2">The sequence shown here is derived from an EMBL/GenBank/DDBJ whole genome shotgun (WGS) entry which is preliminary data.</text>
</comment>
<dbReference type="Proteomes" id="UP001428341">
    <property type="component" value="Unassembled WGS sequence"/>
</dbReference>
<evidence type="ECO:0000256" key="1">
    <source>
        <dbReference type="SAM" id="MobiDB-lite"/>
    </source>
</evidence>
<keyword evidence="3" id="KW-1185">Reference proteome</keyword>
<protein>
    <submittedName>
        <fullName evidence="2">Uncharacterized protein</fullName>
    </submittedName>
</protein>
<evidence type="ECO:0000313" key="3">
    <source>
        <dbReference type="Proteomes" id="UP001428341"/>
    </source>
</evidence>
<proteinExistence type="predicted"/>
<sequence length="104" mass="11666">MNLEQFWKVFEAIDFGDYGIGPNRILFECSTIKEDVEKSIQPFICCNEWILSEKLFSCSNEGKMIATLATYASEAQGSSQKPENKRAGMSKSKKNKNGKGDVET</sequence>
<name>A0AAP0LGZ5_9ROSI</name>
<gene>
    <name evidence="2" type="ORF">WN944_027139</name>
</gene>
<dbReference type="EMBL" id="JBCGBO010000025">
    <property type="protein sequence ID" value="KAK9175133.1"/>
    <property type="molecule type" value="Genomic_DNA"/>
</dbReference>